<name>A0ACD3AQB0_9AGAR</name>
<protein>
    <submittedName>
        <fullName evidence="1">Uncharacterized protein</fullName>
    </submittedName>
</protein>
<dbReference type="Proteomes" id="UP000308600">
    <property type="component" value="Unassembled WGS sequence"/>
</dbReference>
<dbReference type="EMBL" id="ML208358">
    <property type="protein sequence ID" value="TFK68133.1"/>
    <property type="molecule type" value="Genomic_DNA"/>
</dbReference>
<accession>A0ACD3AQB0</accession>
<sequence length="593" mass="65956">MLLSSLPVELLVGIFNELEDKELCRLARLCRPLNHAALEVLFQRHSPTLHAGVLALYRHPPYVIPALCGALFLIDRVIHSLQLSFEDPERLVPELKMLTEIVGSLKSLGHISLTLSMDGKHAKDRIDPMAFTVAFQNLVNLAVEKGCRQLWGSGHLPKNAQPLEIGTPGDKPKKQHPWVAATLLPLRGSFSKLRLFGSKAKTDAPASLVVDQVQGPMEVDLPTARDLYEISISSEMFFNPTWVDWTSHICNTAPLTCFTLDMVKFKATEDWDNYSSMLHLTQLKRLSVYGKDVPKVDLNILRLFLQRHSSTLEDLVLRVPTATHTELATTLDTRCFTGCPSAQNQQVTKFDFPKLSTLSLSPESAQWFINTLLTTSSSASNLPLPSLRNVSLLPPMALNPFPGYHTGLTDALTALAKLATLVTSLAPSHGDSTASDGNRQSQMKWFPELVITCGPAQELVPWMKSHCPPDTEPTELGPTPAPSPIIALTSVEHLSLHISYNVTLTNDEFLKTLPHFLRRFSGLKLLALTQMNFDQVKRLGKAGYWERVKKSCPKLEKCQFWSRVELDIVKLTTGIWTELDLPPHMRPILAGVV</sequence>
<keyword evidence="2" id="KW-1185">Reference proteome</keyword>
<gene>
    <name evidence="1" type="ORF">BDN72DRAFT_58818</name>
</gene>
<proteinExistence type="predicted"/>
<evidence type="ECO:0000313" key="1">
    <source>
        <dbReference type="EMBL" id="TFK68133.1"/>
    </source>
</evidence>
<organism evidence="1 2">
    <name type="scientific">Pluteus cervinus</name>
    <dbReference type="NCBI Taxonomy" id="181527"/>
    <lineage>
        <taxon>Eukaryota</taxon>
        <taxon>Fungi</taxon>
        <taxon>Dikarya</taxon>
        <taxon>Basidiomycota</taxon>
        <taxon>Agaricomycotina</taxon>
        <taxon>Agaricomycetes</taxon>
        <taxon>Agaricomycetidae</taxon>
        <taxon>Agaricales</taxon>
        <taxon>Pluteineae</taxon>
        <taxon>Pluteaceae</taxon>
        <taxon>Pluteus</taxon>
    </lineage>
</organism>
<reference evidence="1 2" key="1">
    <citation type="journal article" date="2019" name="Nat. Ecol. Evol.">
        <title>Megaphylogeny resolves global patterns of mushroom evolution.</title>
        <authorList>
            <person name="Varga T."/>
            <person name="Krizsan K."/>
            <person name="Foldi C."/>
            <person name="Dima B."/>
            <person name="Sanchez-Garcia M."/>
            <person name="Sanchez-Ramirez S."/>
            <person name="Szollosi G.J."/>
            <person name="Szarkandi J.G."/>
            <person name="Papp V."/>
            <person name="Albert L."/>
            <person name="Andreopoulos W."/>
            <person name="Angelini C."/>
            <person name="Antonin V."/>
            <person name="Barry K.W."/>
            <person name="Bougher N.L."/>
            <person name="Buchanan P."/>
            <person name="Buyck B."/>
            <person name="Bense V."/>
            <person name="Catcheside P."/>
            <person name="Chovatia M."/>
            <person name="Cooper J."/>
            <person name="Damon W."/>
            <person name="Desjardin D."/>
            <person name="Finy P."/>
            <person name="Geml J."/>
            <person name="Haridas S."/>
            <person name="Hughes K."/>
            <person name="Justo A."/>
            <person name="Karasinski D."/>
            <person name="Kautmanova I."/>
            <person name="Kiss B."/>
            <person name="Kocsube S."/>
            <person name="Kotiranta H."/>
            <person name="LaButti K.M."/>
            <person name="Lechner B.E."/>
            <person name="Liimatainen K."/>
            <person name="Lipzen A."/>
            <person name="Lukacs Z."/>
            <person name="Mihaltcheva S."/>
            <person name="Morgado L.N."/>
            <person name="Niskanen T."/>
            <person name="Noordeloos M.E."/>
            <person name="Ohm R.A."/>
            <person name="Ortiz-Santana B."/>
            <person name="Ovrebo C."/>
            <person name="Racz N."/>
            <person name="Riley R."/>
            <person name="Savchenko A."/>
            <person name="Shiryaev A."/>
            <person name="Soop K."/>
            <person name="Spirin V."/>
            <person name="Szebenyi C."/>
            <person name="Tomsovsky M."/>
            <person name="Tulloss R.E."/>
            <person name="Uehling J."/>
            <person name="Grigoriev I.V."/>
            <person name="Vagvolgyi C."/>
            <person name="Papp T."/>
            <person name="Martin F.M."/>
            <person name="Miettinen O."/>
            <person name="Hibbett D.S."/>
            <person name="Nagy L.G."/>
        </authorList>
    </citation>
    <scope>NUCLEOTIDE SEQUENCE [LARGE SCALE GENOMIC DNA]</scope>
    <source>
        <strain evidence="1 2">NL-1719</strain>
    </source>
</reference>
<evidence type="ECO:0000313" key="2">
    <source>
        <dbReference type="Proteomes" id="UP000308600"/>
    </source>
</evidence>